<proteinExistence type="predicted"/>
<protein>
    <submittedName>
        <fullName evidence="2">Uncharacterized protein</fullName>
    </submittedName>
</protein>
<reference evidence="2 3" key="1">
    <citation type="submission" date="2019-12" db="EMBL/GenBank/DDBJ databases">
        <authorList>
            <person name="Scholz U."/>
            <person name="Mascher M."/>
            <person name="Fiebig A."/>
        </authorList>
    </citation>
    <scope>NUCLEOTIDE SEQUENCE</scope>
</reference>
<feature type="region of interest" description="Disordered" evidence="1">
    <location>
        <begin position="77"/>
        <end position="99"/>
    </location>
</feature>
<accession>A0A7I8J1X3</accession>
<dbReference type="Proteomes" id="UP001189122">
    <property type="component" value="Unassembled WGS sequence"/>
</dbReference>
<gene>
    <name evidence="2" type="ORF">SI7747_08010526</name>
</gene>
<feature type="region of interest" description="Disordered" evidence="1">
    <location>
        <begin position="124"/>
        <end position="153"/>
    </location>
</feature>
<feature type="compositionally biased region" description="Polar residues" evidence="1">
    <location>
        <begin position="1"/>
        <end position="11"/>
    </location>
</feature>
<feature type="region of interest" description="Disordered" evidence="1">
    <location>
        <begin position="1"/>
        <end position="37"/>
    </location>
</feature>
<evidence type="ECO:0000313" key="2">
    <source>
        <dbReference type="EMBL" id="CAA2624701.1"/>
    </source>
</evidence>
<organism evidence="2">
    <name type="scientific">Spirodela intermedia</name>
    <name type="common">Intermediate duckweed</name>
    <dbReference type="NCBI Taxonomy" id="51605"/>
    <lineage>
        <taxon>Eukaryota</taxon>
        <taxon>Viridiplantae</taxon>
        <taxon>Streptophyta</taxon>
        <taxon>Embryophyta</taxon>
        <taxon>Tracheophyta</taxon>
        <taxon>Spermatophyta</taxon>
        <taxon>Magnoliopsida</taxon>
        <taxon>Liliopsida</taxon>
        <taxon>Araceae</taxon>
        <taxon>Lemnoideae</taxon>
        <taxon>Spirodela</taxon>
    </lineage>
</organism>
<evidence type="ECO:0000256" key="1">
    <source>
        <dbReference type="SAM" id="MobiDB-lite"/>
    </source>
</evidence>
<evidence type="ECO:0000313" key="3">
    <source>
        <dbReference type="Proteomes" id="UP001189122"/>
    </source>
</evidence>
<feature type="compositionally biased region" description="Basic residues" evidence="1">
    <location>
        <begin position="13"/>
        <end position="28"/>
    </location>
</feature>
<keyword evidence="3" id="KW-1185">Reference proteome</keyword>
<name>A0A7I8J1X3_SPIIN</name>
<sequence length="153" mass="17278">MKSKASCTLKQVSARRKTKPKRRFRRATHPSAFSHNTRSLNLITQQKISALVATKRRLRAATAAFAMVQREAEGFETLQDLDAGGGERPVEEEDDVDHPDLRHSFLRRCEAADDHVAEVFIRKIPHRADEAPEARVPQRNQEDAANDSLAKEP</sequence>
<feature type="compositionally biased region" description="Basic and acidic residues" evidence="1">
    <location>
        <begin position="124"/>
        <end position="133"/>
    </location>
</feature>
<dbReference type="AlphaFoldDB" id="A0A7I8J1X3"/>
<dbReference type="EMBL" id="CACRZD030000008">
    <property type="protein sequence ID" value="CAA6664137.1"/>
    <property type="molecule type" value="Genomic_DNA"/>
</dbReference>
<dbReference type="EMBL" id="LR743595">
    <property type="protein sequence ID" value="CAA2624701.1"/>
    <property type="molecule type" value="Genomic_DNA"/>
</dbReference>